<gene>
    <name evidence="1" type="ORF">DRJ31_02005</name>
</gene>
<sequence length="116" mass="13243">MSKARKTGIIHDSWDELLSSSVREGLERIFGKELINSVVYTLSKENSKIDLDSNLDIYLLVERLQNVFQEGSKIIELEIAKSLYLKMCLPFSESNGLSLLDYLEKAKKHYNSSKQG</sequence>
<evidence type="ECO:0000313" key="2">
    <source>
        <dbReference type="Proteomes" id="UP000278475"/>
    </source>
</evidence>
<comment type="caution">
    <text evidence="1">The sequence shown here is derived from an EMBL/GenBank/DDBJ whole genome shotgun (WGS) entry which is preliminary data.</text>
</comment>
<protein>
    <submittedName>
        <fullName evidence="1">Uncharacterized protein</fullName>
    </submittedName>
</protein>
<dbReference type="EMBL" id="QMQV01000010">
    <property type="protein sequence ID" value="RLE50218.1"/>
    <property type="molecule type" value="Genomic_DNA"/>
</dbReference>
<accession>A0A497EUB8</accession>
<dbReference type="Proteomes" id="UP000278475">
    <property type="component" value="Unassembled WGS sequence"/>
</dbReference>
<proteinExistence type="predicted"/>
<reference evidence="1 2" key="1">
    <citation type="submission" date="2018-06" db="EMBL/GenBank/DDBJ databases">
        <title>Extensive metabolic versatility and redundancy in microbially diverse, dynamic hydrothermal sediments.</title>
        <authorList>
            <person name="Dombrowski N."/>
            <person name="Teske A."/>
            <person name="Baker B.J."/>
        </authorList>
    </citation>
    <scope>NUCLEOTIDE SEQUENCE [LARGE SCALE GENOMIC DNA]</scope>
    <source>
        <strain evidence="1">B66_G16</strain>
    </source>
</reference>
<name>A0A497EUB8_9CREN</name>
<dbReference type="AlphaFoldDB" id="A0A497EUB8"/>
<evidence type="ECO:0000313" key="1">
    <source>
        <dbReference type="EMBL" id="RLE50218.1"/>
    </source>
</evidence>
<organism evidence="1 2">
    <name type="scientific">Thermoproteota archaeon</name>
    <dbReference type="NCBI Taxonomy" id="2056631"/>
    <lineage>
        <taxon>Archaea</taxon>
        <taxon>Thermoproteota</taxon>
    </lineage>
</organism>